<proteinExistence type="predicted"/>
<comment type="caution">
    <text evidence="1">The sequence shown here is derived from an EMBL/GenBank/DDBJ whole genome shotgun (WGS) entry which is preliminary data.</text>
</comment>
<dbReference type="EMBL" id="BMAV01014231">
    <property type="protein sequence ID" value="GFY62477.1"/>
    <property type="molecule type" value="Genomic_DNA"/>
</dbReference>
<protein>
    <submittedName>
        <fullName evidence="1">Uncharacterized protein</fullName>
    </submittedName>
</protein>
<reference evidence="1" key="1">
    <citation type="submission" date="2020-08" db="EMBL/GenBank/DDBJ databases">
        <title>Multicomponent nature underlies the extraordinary mechanical properties of spider dragline silk.</title>
        <authorList>
            <person name="Kono N."/>
            <person name="Nakamura H."/>
            <person name="Mori M."/>
            <person name="Yoshida Y."/>
            <person name="Ohtoshi R."/>
            <person name="Malay A.D."/>
            <person name="Moran D.A.P."/>
            <person name="Tomita M."/>
            <person name="Numata K."/>
            <person name="Arakawa K."/>
        </authorList>
    </citation>
    <scope>NUCLEOTIDE SEQUENCE</scope>
</reference>
<evidence type="ECO:0000313" key="2">
    <source>
        <dbReference type="Proteomes" id="UP000886998"/>
    </source>
</evidence>
<organism evidence="1 2">
    <name type="scientific">Trichonephila inaurata madagascariensis</name>
    <dbReference type="NCBI Taxonomy" id="2747483"/>
    <lineage>
        <taxon>Eukaryota</taxon>
        <taxon>Metazoa</taxon>
        <taxon>Ecdysozoa</taxon>
        <taxon>Arthropoda</taxon>
        <taxon>Chelicerata</taxon>
        <taxon>Arachnida</taxon>
        <taxon>Araneae</taxon>
        <taxon>Araneomorphae</taxon>
        <taxon>Entelegynae</taxon>
        <taxon>Araneoidea</taxon>
        <taxon>Nephilidae</taxon>
        <taxon>Trichonephila</taxon>
        <taxon>Trichonephila inaurata</taxon>
    </lineage>
</organism>
<name>A0A8X6Y135_9ARAC</name>
<dbReference type="Proteomes" id="UP000886998">
    <property type="component" value="Unassembled WGS sequence"/>
</dbReference>
<keyword evidence="2" id="KW-1185">Reference proteome</keyword>
<evidence type="ECO:0000313" key="1">
    <source>
        <dbReference type="EMBL" id="GFY62477.1"/>
    </source>
</evidence>
<accession>A0A8X6Y135</accession>
<dbReference type="AlphaFoldDB" id="A0A8X6Y135"/>
<gene>
    <name evidence="1" type="ORF">TNIN_194721</name>
</gene>
<sequence length="79" mass="9025">MVRPKSEGRRFVDLLILSFNQQSYHWNDGEPWDFYSENPVFQGKIPAVTPVLHLIIGVQTAGGLSGLKWKTRRQAPELC</sequence>